<keyword evidence="1" id="KW-1133">Transmembrane helix</keyword>
<sequence>MHAFPETCWFMLYYFLCDMWDILRLRYKNPADYRYPFIVAAAVLLLIGLVNAASTALLFGKSPAVVALTVLLTVLKCAVLSLVMGRMLPHGKTKLPMWGFVLASEALSVPLLVLFYAPALAAAGMFWQIWIFVAQAVGFIRMSGRPGWRVMSAYLVYAVLTVIAGSALLTAAAQTGLIDLDALAGQAKVMLESGPQAR</sequence>
<feature type="transmembrane region" description="Helical" evidence="1">
    <location>
        <begin position="65"/>
        <end position="85"/>
    </location>
</feature>
<gene>
    <name evidence="2" type="ORF">H7A79_0262</name>
</gene>
<organism evidence="2 3">
    <name type="scientific">Neisseria musculi</name>
    <dbReference type="NCBI Taxonomy" id="1815583"/>
    <lineage>
        <taxon>Bacteria</taxon>
        <taxon>Pseudomonadati</taxon>
        <taxon>Pseudomonadota</taxon>
        <taxon>Betaproteobacteria</taxon>
        <taxon>Neisseriales</taxon>
        <taxon>Neisseriaceae</taxon>
        <taxon>Neisseria</taxon>
    </lineage>
</organism>
<dbReference type="AlphaFoldDB" id="A0A7H1MEG2"/>
<dbReference type="EMBL" id="CP060414">
    <property type="protein sequence ID" value="QNT60027.1"/>
    <property type="molecule type" value="Genomic_DNA"/>
</dbReference>
<protein>
    <submittedName>
        <fullName evidence="2">Membrane protein</fullName>
    </submittedName>
</protein>
<reference evidence="2" key="1">
    <citation type="submission" date="2024-06" db="EMBL/GenBank/DDBJ databases">
        <title>Complete Genome Sequence of mouse commensal type strain Neisseria musculi.</title>
        <authorList>
            <person name="Thapa E."/>
            <person name="Aluvathingal J."/>
            <person name="Nadendla S."/>
            <person name="Mehta A."/>
            <person name="Tettelin H."/>
            <person name="Weyand N.J."/>
        </authorList>
    </citation>
    <scope>NUCLEOTIDE SEQUENCE</scope>
    <source>
        <strain evidence="2">NW831</strain>
    </source>
</reference>
<feature type="transmembrane region" description="Helical" evidence="1">
    <location>
        <begin position="35"/>
        <end position="59"/>
    </location>
</feature>
<accession>A0A7H1MEG2</accession>
<proteinExistence type="predicted"/>
<evidence type="ECO:0000313" key="3">
    <source>
        <dbReference type="Proteomes" id="UP000516412"/>
    </source>
</evidence>
<keyword evidence="3" id="KW-1185">Reference proteome</keyword>
<evidence type="ECO:0000313" key="2">
    <source>
        <dbReference type="EMBL" id="QNT60027.1"/>
    </source>
</evidence>
<keyword evidence="1" id="KW-0812">Transmembrane</keyword>
<keyword evidence="1" id="KW-0472">Membrane</keyword>
<dbReference type="Proteomes" id="UP000516412">
    <property type="component" value="Chromosome"/>
</dbReference>
<evidence type="ECO:0000256" key="1">
    <source>
        <dbReference type="SAM" id="Phobius"/>
    </source>
</evidence>
<name>A0A7H1MEG2_9NEIS</name>
<dbReference type="KEGG" id="nmus:H7A79_0262"/>
<feature type="transmembrane region" description="Helical" evidence="1">
    <location>
        <begin position="154"/>
        <end position="173"/>
    </location>
</feature>